<dbReference type="InterPro" id="IPR036851">
    <property type="entry name" value="Chloroperoxidase-like_sf"/>
</dbReference>
<evidence type="ECO:0000256" key="2">
    <source>
        <dbReference type="ARBA" id="ARBA00022559"/>
    </source>
</evidence>
<evidence type="ECO:0000313" key="10">
    <source>
        <dbReference type="Proteomes" id="UP000800036"/>
    </source>
</evidence>
<dbReference type="Proteomes" id="UP000800036">
    <property type="component" value="Unassembled WGS sequence"/>
</dbReference>
<organism evidence="9 10">
    <name type="scientific">Bimuria novae-zelandiae CBS 107.79</name>
    <dbReference type="NCBI Taxonomy" id="1447943"/>
    <lineage>
        <taxon>Eukaryota</taxon>
        <taxon>Fungi</taxon>
        <taxon>Dikarya</taxon>
        <taxon>Ascomycota</taxon>
        <taxon>Pezizomycotina</taxon>
        <taxon>Dothideomycetes</taxon>
        <taxon>Pleosporomycetidae</taxon>
        <taxon>Pleosporales</taxon>
        <taxon>Massarineae</taxon>
        <taxon>Didymosphaeriaceae</taxon>
        <taxon>Bimuria</taxon>
    </lineage>
</organism>
<reference evidence="9" key="1">
    <citation type="journal article" date="2020" name="Stud. Mycol.">
        <title>101 Dothideomycetes genomes: a test case for predicting lifestyles and emergence of pathogens.</title>
        <authorList>
            <person name="Haridas S."/>
            <person name="Albert R."/>
            <person name="Binder M."/>
            <person name="Bloem J."/>
            <person name="Labutti K."/>
            <person name="Salamov A."/>
            <person name="Andreopoulos B."/>
            <person name="Baker S."/>
            <person name="Barry K."/>
            <person name="Bills G."/>
            <person name="Bluhm B."/>
            <person name="Cannon C."/>
            <person name="Castanera R."/>
            <person name="Culley D."/>
            <person name="Daum C."/>
            <person name="Ezra D."/>
            <person name="Gonzalez J."/>
            <person name="Henrissat B."/>
            <person name="Kuo A."/>
            <person name="Liang C."/>
            <person name="Lipzen A."/>
            <person name="Lutzoni F."/>
            <person name="Magnuson J."/>
            <person name="Mondo S."/>
            <person name="Nolan M."/>
            <person name="Ohm R."/>
            <person name="Pangilinan J."/>
            <person name="Park H.-J."/>
            <person name="Ramirez L."/>
            <person name="Alfaro M."/>
            <person name="Sun H."/>
            <person name="Tritt A."/>
            <person name="Yoshinaga Y."/>
            <person name="Zwiers L.-H."/>
            <person name="Turgeon B."/>
            <person name="Goodwin S."/>
            <person name="Spatafora J."/>
            <person name="Crous P."/>
            <person name="Grigoriev I."/>
        </authorList>
    </citation>
    <scope>NUCLEOTIDE SEQUENCE</scope>
    <source>
        <strain evidence="9">CBS 107.79</strain>
    </source>
</reference>
<evidence type="ECO:0000313" key="9">
    <source>
        <dbReference type="EMBL" id="KAF1973328.1"/>
    </source>
</evidence>
<dbReference type="AlphaFoldDB" id="A0A6A5V907"/>
<dbReference type="PROSITE" id="PS51405">
    <property type="entry name" value="HEME_HALOPEROXIDASE"/>
    <property type="match status" value="1"/>
</dbReference>
<evidence type="ECO:0000256" key="6">
    <source>
        <dbReference type="ARBA" id="ARBA00023004"/>
    </source>
</evidence>
<accession>A0A6A5V907</accession>
<evidence type="ECO:0000256" key="5">
    <source>
        <dbReference type="ARBA" id="ARBA00023002"/>
    </source>
</evidence>
<protein>
    <submittedName>
        <fullName evidence="9">Cloroperoxidase</fullName>
    </submittedName>
</protein>
<sequence length="194" mass="21382">MLNTLANHGYLPHSGRGITLERTIHALDTALNINQDIARNLFGFALTTNPEGNTTGVFSLENLGTHNVLEHDASLSRADYATTLDSVSFNETVFAETQAYFTTTDITVQQAADARLARYLASQRTNPDYNMSSLGDIFSAGESAAYLFIMGNIETATAPRRFVEYLFREYFSPLGVRGERVAMDCHICDVVLVV</sequence>
<evidence type="ECO:0000256" key="1">
    <source>
        <dbReference type="ARBA" id="ARBA00001970"/>
    </source>
</evidence>
<keyword evidence="2 9" id="KW-0575">Peroxidase</keyword>
<dbReference type="GO" id="GO:0046872">
    <property type="term" value="F:metal ion binding"/>
    <property type="evidence" value="ECO:0007669"/>
    <property type="project" value="UniProtKB-KW"/>
</dbReference>
<evidence type="ECO:0000256" key="4">
    <source>
        <dbReference type="ARBA" id="ARBA00022723"/>
    </source>
</evidence>
<comment type="cofactor">
    <cofactor evidence="1">
        <name>heme b</name>
        <dbReference type="ChEBI" id="CHEBI:60344"/>
    </cofactor>
</comment>
<keyword evidence="10" id="KW-1185">Reference proteome</keyword>
<keyword evidence="5" id="KW-0560">Oxidoreductase</keyword>
<evidence type="ECO:0000259" key="8">
    <source>
        <dbReference type="PROSITE" id="PS51405"/>
    </source>
</evidence>
<comment type="similarity">
    <text evidence="7">Belongs to the chloroperoxidase family.</text>
</comment>
<dbReference type="InterPro" id="IPR000028">
    <property type="entry name" value="Chloroperoxidase"/>
</dbReference>
<gene>
    <name evidence="9" type="ORF">BU23DRAFT_554318</name>
</gene>
<dbReference type="PANTHER" id="PTHR33577:SF9">
    <property type="entry name" value="PEROXIDASE STCC"/>
    <property type="match status" value="1"/>
</dbReference>
<dbReference type="SUPFAM" id="SSF47571">
    <property type="entry name" value="Cloroperoxidase"/>
    <property type="match status" value="1"/>
</dbReference>
<proteinExistence type="inferred from homology"/>
<dbReference type="Gene3D" id="1.10.489.10">
    <property type="entry name" value="Chloroperoxidase-like"/>
    <property type="match status" value="1"/>
</dbReference>
<keyword evidence="3" id="KW-0349">Heme</keyword>
<dbReference type="Pfam" id="PF01328">
    <property type="entry name" value="Peroxidase_2"/>
    <property type="match status" value="1"/>
</dbReference>
<dbReference type="OrthoDB" id="407298at2759"/>
<name>A0A6A5V907_9PLEO</name>
<feature type="domain" description="Heme haloperoxidase family profile" evidence="8">
    <location>
        <begin position="1"/>
        <end position="192"/>
    </location>
</feature>
<keyword evidence="4" id="KW-0479">Metal-binding</keyword>
<keyword evidence="6" id="KW-0408">Iron</keyword>
<evidence type="ECO:0000256" key="7">
    <source>
        <dbReference type="ARBA" id="ARBA00025795"/>
    </source>
</evidence>
<dbReference type="EMBL" id="ML976681">
    <property type="protein sequence ID" value="KAF1973328.1"/>
    <property type="molecule type" value="Genomic_DNA"/>
</dbReference>
<dbReference type="PANTHER" id="PTHR33577">
    <property type="entry name" value="STERIGMATOCYSTIN BIOSYNTHESIS PEROXIDASE STCC-RELATED"/>
    <property type="match status" value="1"/>
</dbReference>
<dbReference type="GO" id="GO:0004601">
    <property type="term" value="F:peroxidase activity"/>
    <property type="evidence" value="ECO:0007669"/>
    <property type="project" value="UniProtKB-KW"/>
</dbReference>
<evidence type="ECO:0000256" key="3">
    <source>
        <dbReference type="ARBA" id="ARBA00022617"/>
    </source>
</evidence>